<sequence>MASFPRDLPPRPEPTWRDRSCPGSRGCWDFSWEAYSLSTSEPAILARRVCMITTLGVRTALSILGILFRAYSGSIGGMAIGSIFAVFGFLFVAWCLARIGEAQGARRVFGLNVVRTPKPIAACPTYLC</sequence>
<proteinExistence type="predicted"/>
<name>A0ACC0D233_9PEZI</name>
<protein>
    <submittedName>
        <fullName evidence="1">Uncharacterized protein</fullName>
    </submittedName>
</protein>
<comment type="caution">
    <text evidence="1">The sequence shown here is derived from an EMBL/GenBank/DDBJ whole genome shotgun (WGS) entry which is preliminary data.</text>
</comment>
<evidence type="ECO:0000313" key="2">
    <source>
        <dbReference type="Proteomes" id="UP001497680"/>
    </source>
</evidence>
<gene>
    <name evidence="1" type="ORF">F4821DRAFT_121713</name>
</gene>
<organism evidence="1 2">
    <name type="scientific">Hypoxylon rubiginosum</name>
    <dbReference type="NCBI Taxonomy" id="110542"/>
    <lineage>
        <taxon>Eukaryota</taxon>
        <taxon>Fungi</taxon>
        <taxon>Dikarya</taxon>
        <taxon>Ascomycota</taxon>
        <taxon>Pezizomycotina</taxon>
        <taxon>Sordariomycetes</taxon>
        <taxon>Xylariomycetidae</taxon>
        <taxon>Xylariales</taxon>
        <taxon>Hypoxylaceae</taxon>
        <taxon>Hypoxylon</taxon>
    </lineage>
</organism>
<keyword evidence="2" id="KW-1185">Reference proteome</keyword>
<reference evidence="1 2" key="1">
    <citation type="journal article" date="2022" name="New Phytol.">
        <title>Ecological generalism drives hyperdiversity of secondary metabolite gene clusters in xylarialean endophytes.</title>
        <authorList>
            <person name="Franco M.E.E."/>
            <person name="Wisecaver J.H."/>
            <person name="Arnold A.E."/>
            <person name="Ju Y.M."/>
            <person name="Slot J.C."/>
            <person name="Ahrendt S."/>
            <person name="Moore L.P."/>
            <person name="Eastman K.E."/>
            <person name="Scott K."/>
            <person name="Konkel Z."/>
            <person name="Mondo S.J."/>
            <person name="Kuo A."/>
            <person name="Hayes R.D."/>
            <person name="Haridas S."/>
            <person name="Andreopoulos B."/>
            <person name="Riley R."/>
            <person name="LaButti K."/>
            <person name="Pangilinan J."/>
            <person name="Lipzen A."/>
            <person name="Amirebrahimi M."/>
            <person name="Yan J."/>
            <person name="Adam C."/>
            <person name="Keymanesh K."/>
            <person name="Ng V."/>
            <person name="Louie K."/>
            <person name="Northen T."/>
            <person name="Drula E."/>
            <person name="Henrissat B."/>
            <person name="Hsieh H.M."/>
            <person name="Youens-Clark K."/>
            <person name="Lutzoni F."/>
            <person name="Miadlikowska J."/>
            <person name="Eastwood D.C."/>
            <person name="Hamelin R.C."/>
            <person name="Grigoriev I.V."/>
            <person name="U'Ren J.M."/>
        </authorList>
    </citation>
    <scope>NUCLEOTIDE SEQUENCE [LARGE SCALE GENOMIC DNA]</scope>
    <source>
        <strain evidence="1 2">ER1909</strain>
    </source>
</reference>
<evidence type="ECO:0000313" key="1">
    <source>
        <dbReference type="EMBL" id="KAI6086760.1"/>
    </source>
</evidence>
<dbReference type="Proteomes" id="UP001497680">
    <property type="component" value="Unassembled WGS sequence"/>
</dbReference>
<accession>A0ACC0D233</accession>
<dbReference type="EMBL" id="MU394312">
    <property type="protein sequence ID" value="KAI6086760.1"/>
    <property type="molecule type" value="Genomic_DNA"/>
</dbReference>